<keyword evidence="9" id="KW-1185">Reference proteome</keyword>
<dbReference type="Pfam" id="PF01925">
    <property type="entry name" value="TauE"/>
    <property type="match status" value="1"/>
</dbReference>
<feature type="transmembrane region" description="Helical" evidence="6">
    <location>
        <begin position="99"/>
        <end position="117"/>
    </location>
</feature>
<evidence type="ECO:0000256" key="2">
    <source>
        <dbReference type="ARBA" id="ARBA00009142"/>
    </source>
</evidence>
<keyword evidence="3 6" id="KW-0812">Transmembrane</keyword>
<feature type="transmembrane region" description="Helical" evidence="6">
    <location>
        <begin position="264"/>
        <end position="281"/>
    </location>
</feature>
<comment type="similarity">
    <text evidence="2 6">Belongs to the 4-toluene sulfonate uptake permease (TSUP) (TC 2.A.102) family.</text>
</comment>
<name>A0A8I0LH76_9CORY</name>
<evidence type="ECO:0000256" key="3">
    <source>
        <dbReference type="ARBA" id="ARBA00022692"/>
    </source>
</evidence>
<reference evidence="8 9" key="1">
    <citation type="submission" date="2020-08" db="EMBL/GenBank/DDBJ databases">
        <title>A Genomic Blueprint of the Chicken Gut Microbiome.</title>
        <authorList>
            <person name="Gilroy R."/>
            <person name="Ravi A."/>
            <person name="Getino M."/>
            <person name="Pursley I."/>
            <person name="Horton D.L."/>
            <person name="Alikhan N.-F."/>
            <person name="Baker D."/>
            <person name="Gharbi K."/>
            <person name="Hall N."/>
            <person name="Watson M."/>
            <person name="Adriaenssens E.M."/>
            <person name="Foster-Nyarko E."/>
            <person name="Jarju S."/>
            <person name="Secka A."/>
            <person name="Antonio M."/>
            <person name="Oren A."/>
            <person name="Chaudhuri R."/>
            <person name="La Ragione R.M."/>
            <person name="Hildebrand F."/>
            <person name="Pallen M.J."/>
        </authorList>
    </citation>
    <scope>NUCLEOTIDE SEQUENCE [LARGE SCALE GENOMIC DNA]</scope>
    <source>
        <strain evidence="8 9">Sa1YVA5</strain>
    </source>
</reference>
<evidence type="ECO:0000256" key="4">
    <source>
        <dbReference type="ARBA" id="ARBA00022989"/>
    </source>
</evidence>
<dbReference type="InterPro" id="IPR002781">
    <property type="entry name" value="TM_pro_TauE-like"/>
</dbReference>
<evidence type="ECO:0000313" key="9">
    <source>
        <dbReference type="Proteomes" id="UP000650224"/>
    </source>
</evidence>
<dbReference type="RefSeq" id="WP_191733385.1">
    <property type="nucleotide sequence ID" value="NZ_JACSPR010000004.1"/>
</dbReference>
<comment type="subcellular location">
    <subcellularLocation>
        <location evidence="6">Cell membrane</location>
        <topology evidence="6">Multi-pass membrane protein</topology>
    </subcellularLocation>
    <subcellularLocation>
        <location evidence="1">Membrane</location>
        <topology evidence="1">Multi-pass membrane protein</topology>
    </subcellularLocation>
</comment>
<dbReference type="EMBL" id="JACSPR010000004">
    <property type="protein sequence ID" value="MBD8030170.1"/>
    <property type="molecule type" value="Genomic_DNA"/>
</dbReference>
<dbReference type="PANTHER" id="PTHR43701:SF12">
    <property type="entry name" value="MEMBRANE TRANSPORTER PROTEIN YTNM-RELATED"/>
    <property type="match status" value="1"/>
</dbReference>
<evidence type="ECO:0000256" key="6">
    <source>
        <dbReference type="RuleBase" id="RU363041"/>
    </source>
</evidence>
<protein>
    <recommendedName>
        <fullName evidence="6">Probable membrane transporter protein</fullName>
    </recommendedName>
</protein>
<dbReference type="InterPro" id="IPR051598">
    <property type="entry name" value="TSUP/Inactive_protease-like"/>
</dbReference>
<dbReference type="AlphaFoldDB" id="A0A8I0LH76"/>
<dbReference type="Proteomes" id="UP000650224">
    <property type="component" value="Unassembled WGS sequence"/>
</dbReference>
<organism evidence="8 9">
    <name type="scientific">Corynebacterium gallinarum</name>
    <dbReference type="NCBI Taxonomy" id="2762214"/>
    <lineage>
        <taxon>Bacteria</taxon>
        <taxon>Bacillati</taxon>
        <taxon>Actinomycetota</taxon>
        <taxon>Actinomycetes</taxon>
        <taxon>Mycobacteriales</taxon>
        <taxon>Corynebacteriaceae</taxon>
        <taxon>Corynebacterium</taxon>
    </lineage>
</organism>
<sequence>MQTLILIAIAGLAAQLVDGGLGMGFGVTSTTILIMLAGLGPAQASAVVHTAEVGTTLVSGISHWKFGNVDWKVVLRLGAPGAIGAFAGATFLSNLSMEAAAPVTSAILALIGINLVWRFSKGRVRRTFSERPHSAGFLGGLGIIGGFVDASGGGGWGPVTTSTLMTLGRTEPRKIVGTVNTAEFLVSVAATLGFIIGLWSDLVDNLAAVVALLIGGAIAAPIAAWMISRVNATVLGGFVGTAIVALNAPKVWNALGVEFGSDWIVQLAIVLIGVTFTIIGIRRYRTNLAEALAAEAAADAVGDRTPLTAEPESTEKPLKVRNR</sequence>
<keyword evidence="6" id="KW-1003">Cell membrane</keyword>
<evidence type="ECO:0000256" key="5">
    <source>
        <dbReference type="ARBA" id="ARBA00023136"/>
    </source>
</evidence>
<evidence type="ECO:0000256" key="1">
    <source>
        <dbReference type="ARBA" id="ARBA00004141"/>
    </source>
</evidence>
<dbReference type="PANTHER" id="PTHR43701">
    <property type="entry name" value="MEMBRANE TRANSPORTER PROTEIN MJ0441-RELATED"/>
    <property type="match status" value="1"/>
</dbReference>
<keyword evidence="4 6" id="KW-1133">Transmembrane helix</keyword>
<comment type="caution">
    <text evidence="8">The sequence shown here is derived from an EMBL/GenBank/DDBJ whole genome shotgun (WGS) entry which is preliminary data.</text>
</comment>
<feature type="transmembrane region" description="Helical" evidence="6">
    <location>
        <begin position="206"/>
        <end position="227"/>
    </location>
</feature>
<feature type="region of interest" description="Disordered" evidence="7">
    <location>
        <begin position="299"/>
        <end position="323"/>
    </location>
</feature>
<gene>
    <name evidence="8" type="ORF">H9627_07520</name>
</gene>
<dbReference type="GO" id="GO:0005886">
    <property type="term" value="C:plasma membrane"/>
    <property type="evidence" value="ECO:0007669"/>
    <property type="project" value="UniProtKB-SubCell"/>
</dbReference>
<feature type="transmembrane region" description="Helical" evidence="6">
    <location>
        <begin position="175"/>
        <end position="200"/>
    </location>
</feature>
<keyword evidence="5 6" id="KW-0472">Membrane</keyword>
<evidence type="ECO:0000313" key="8">
    <source>
        <dbReference type="EMBL" id="MBD8030170.1"/>
    </source>
</evidence>
<accession>A0A8I0LH76</accession>
<evidence type="ECO:0000256" key="7">
    <source>
        <dbReference type="SAM" id="MobiDB-lite"/>
    </source>
</evidence>
<feature type="compositionally biased region" description="Basic and acidic residues" evidence="7">
    <location>
        <begin position="313"/>
        <end position="323"/>
    </location>
</feature>
<feature type="transmembrane region" description="Helical" evidence="6">
    <location>
        <begin position="73"/>
        <end position="93"/>
    </location>
</feature>
<proteinExistence type="inferred from homology"/>